<reference evidence="12" key="3">
    <citation type="submission" date="2014-09" db="EMBL/GenBank/DDBJ databases">
        <authorList>
            <person name="Bishop-Lilly K.A."/>
            <person name="Broomall S.M."/>
            <person name="Chain P.S."/>
            <person name="Chertkov O."/>
            <person name="Coyne S.R."/>
            <person name="Daligault H.E."/>
            <person name="Davenport K.W."/>
            <person name="Erkkila T."/>
            <person name="Frey K.G."/>
            <person name="Gibbons H.S."/>
            <person name="Gu W."/>
            <person name="Jaissle J."/>
            <person name="Johnson S.L."/>
            <person name="Koroleva G.I."/>
            <person name="Ladner J.T."/>
            <person name="Lo C.-C."/>
            <person name="Minogue T.D."/>
            <person name="Munk C."/>
            <person name="Palacios G.F."/>
            <person name="Redden C.L."/>
            <person name="Rosenzweig C.N."/>
            <person name="Scholz M.B."/>
            <person name="Teshima H."/>
            <person name="Xu Y."/>
        </authorList>
    </citation>
    <scope>NUCLEOTIDE SEQUENCE</scope>
    <source>
        <strain evidence="12">Mb9</strain>
    </source>
</reference>
<dbReference type="OrthoDB" id="147058at2157"/>
<feature type="domain" description="ABC transmembrane type-2" evidence="9">
    <location>
        <begin position="160"/>
        <end position="396"/>
    </location>
</feature>
<protein>
    <submittedName>
        <fullName evidence="11 13">ABC transporter</fullName>
    </submittedName>
    <submittedName>
        <fullName evidence="10">ABC transporter permease protein</fullName>
    </submittedName>
</protein>
<evidence type="ECO:0000256" key="1">
    <source>
        <dbReference type="ARBA" id="ARBA00004651"/>
    </source>
</evidence>
<sequence>MVETKKIWWMLKKDLIVLWRHKPRLMSIIIFPILMIALFGYGMGGTIENVPVVIVKQSDGPVTDATLNAIKDMSFYNVKDIIGDPQRGKEMVESGQVKAAIILPSDYEDLNSSNAKSVVTYVDSSDQMAAQTLIPTTQGLFNQISAQIGMKKLEALNSQSQAIQVQSQGVQNTSTLGAVNYQNIMNSINFQINKIYGDIKYIDFLVPAILAMTIMMGAMFSMGEALAGERERGELARLFMTPTSVATVVGGKIISKLTIETARAILLIFAAIVLFGITINGSMVLTILLLVLSALCFVGFGIMVSARVSTQEDYTQMVMPFTMPMMFVSGVFYPIETMPWIFQKIAYIFPLTYANDALRGVMLKGAGIGDVWLDIAVLAGFTLLFFALGVTRFNRDI</sequence>
<dbReference type="GeneID" id="26738306"/>
<evidence type="ECO:0000256" key="5">
    <source>
        <dbReference type="ARBA" id="ARBA00022692"/>
    </source>
</evidence>
<dbReference type="Gene3D" id="3.40.1710.10">
    <property type="entry name" value="abc type-2 transporter like domain"/>
    <property type="match status" value="1"/>
</dbReference>
<comment type="similarity">
    <text evidence="2">Belongs to the ABC-2 integral membrane protein family.</text>
</comment>
<feature type="transmembrane region" description="Helical" evidence="8">
    <location>
        <begin position="261"/>
        <end position="279"/>
    </location>
</feature>
<gene>
    <name evidence="10" type="ORF">BRM9_0072</name>
    <name evidence="11" type="ORF">DSM1535_1390</name>
    <name evidence="13" type="ORF">ISP06_05560</name>
    <name evidence="12" type="ORF">MB9_0033</name>
</gene>
<comment type="subcellular location">
    <subcellularLocation>
        <location evidence="1">Cell membrane</location>
        <topology evidence="1">Multi-pass membrane protein</topology>
    </subcellularLocation>
</comment>
<dbReference type="EMBL" id="LN515531">
    <property type="protein sequence ID" value="CEA13724.1"/>
    <property type="molecule type" value="Genomic_DNA"/>
</dbReference>
<evidence type="ECO:0000256" key="6">
    <source>
        <dbReference type="ARBA" id="ARBA00022989"/>
    </source>
</evidence>
<keyword evidence="14" id="KW-1185">Reference proteome</keyword>
<keyword evidence="7 8" id="KW-0472">Membrane</keyword>
<evidence type="ECO:0000256" key="2">
    <source>
        <dbReference type="ARBA" id="ARBA00007783"/>
    </source>
</evidence>
<feature type="transmembrane region" description="Helical" evidence="8">
    <location>
        <begin position="285"/>
        <end position="306"/>
    </location>
</feature>
<evidence type="ECO:0000256" key="3">
    <source>
        <dbReference type="ARBA" id="ARBA00022448"/>
    </source>
</evidence>
<feature type="transmembrane region" description="Helical" evidence="8">
    <location>
        <begin position="25"/>
        <end position="44"/>
    </location>
</feature>
<dbReference type="PROSITE" id="PS51012">
    <property type="entry name" value="ABC_TM2"/>
    <property type="match status" value="1"/>
</dbReference>
<proteinExistence type="inferred from homology"/>
<evidence type="ECO:0000313" key="14">
    <source>
        <dbReference type="Proteomes" id="UP000062768"/>
    </source>
</evidence>
<feature type="transmembrane region" description="Helical" evidence="8">
    <location>
        <begin position="371"/>
        <end position="391"/>
    </location>
</feature>
<dbReference type="EMBL" id="JADIIL010000019">
    <property type="protein sequence ID" value="MBF4474924.1"/>
    <property type="molecule type" value="Genomic_DNA"/>
</dbReference>
<dbReference type="EMBL" id="LN734822">
    <property type="protein sequence ID" value="CEL23690.1"/>
    <property type="molecule type" value="Genomic_DNA"/>
</dbReference>
<dbReference type="PANTHER" id="PTHR30294">
    <property type="entry name" value="MEMBRANE COMPONENT OF ABC TRANSPORTER YHHJ-RELATED"/>
    <property type="match status" value="1"/>
</dbReference>
<evidence type="ECO:0000259" key="9">
    <source>
        <dbReference type="PROSITE" id="PS51012"/>
    </source>
</evidence>
<reference evidence="13" key="4">
    <citation type="submission" date="2020-10" db="EMBL/GenBank/DDBJ databases">
        <title>Dehalococcoides mccartyi of a TCE/Cr reducing biochatode.</title>
        <authorList>
            <person name="Matturro B."/>
        </authorList>
    </citation>
    <scope>NUCLEOTIDE SEQUENCE</scope>
    <source>
        <strain evidence="13">Bin2</strain>
    </source>
</reference>
<dbReference type="Proteomes" id="UP000062768">
    <property type="component" value="Chromosome I"/>
</dbReference>
<evidence type="ECO:0000313" key="13">
    <source>
        <dbReference type="EMBL" id="MBF4474924.1"/>
    </source>
</evidence>
<dbReference type="EMBL" id="CP006933">
    <property type="protein sequence ID" value="AIS30905.1"/>
    <property type="molecule type" value="Genomic_DNA"/>
</dbReference>
<keyword evidence="4" id="KW-1003">Cell membrane</keyword>
<evidence type="ECO:0000313" key="10">
    <source>
        <dbReference type="EMBL" id="AIS30905.1"/>
    </source>
</evidence>
<dbReference type="InterPro" id="IPR013525">
    <property type="entry name" value="ABC2_TM"/>
</dbReference>
<reference evidence="11" key="2">
    <citation type="submission" date="2014-08" db="EMBL/GenBank/DDBJ databases">
        <authorList>
            <person name="Wibberg D."/>
        </authorList>
    </citation>
    <scope>NUCLEOTIDE SEQUENCE</scope>
</reference>
<dbReference type="InterPro" id="IPR051449">
    <property type="entry name" value="ABC-2_transporter_component"/>
</dbReference>
<dbReference type="KEGG" id="mfc:BRM9_0072"/>
<evidence type="ECO:0000313" key="12">
    <source>
        <dbReference type="EMBL" id="CEL23690.1"/>
    </source>
</evidence>
<dbReference type="AlphaFoldDB" id="A0A090I3N8"/>
<keyword evidence="3" id="KW-0813">Transport</keyword>
<evidence type="ECO:0000256" key="8">
    <source>
        <dbReference type="SAM" id="Phobius"/>
    </source>
</evidence>
<dbReference type="GO" id="GO:0005886">
    <property type="term" value="C:plasma membrane"/>
    <property type="evidence" value="ECO:0007669"/>
    <property type="project" value="UniProtKB-SubCell"/>
</dbReference>
<dbReference type="GO" id="GO:0140359">
    <property type="term" value="F:ABC-type transporter activity"/>
    <property type="evidence" value="ECO:0007669"/>
    <property type="project" value="InterPro"/>
</dbReference>
<dbReference type="STRING" id="2162.BRM9_0072"/>
<dbReference type="Proteomes" id="UP000606900">
    <property type="component" value="Unassembled WGS sequence"/>
</dbReference>
<dbReference type="RefSeq" id="WP_048072904.1">
    <property type="nucleotide sequence ID" value="NZ_CALCVY010000158.1"/>
</dbReference>
<dbReference type="KEGG" id="mfi:DSM1535_1390"/>
<dbReference type="InterPro" id="IPR047817">
    <property type="entry name" value="ABC2_TM_bact-type"/>
</dbReference>
<evidence type="ECO:0000313" key="11">
    <source>
        <dbReference type="EMBL" id="CEA13724.1"/>
    </source>
</evidence>
<reference evidence="10" key="1">
    <citation type="submission" date="2013-12" db="EMBL/GenBank/DDBJ databases">
        <title>The complete genome sequence of Methanobacterium sp. BRM9.</title>
        <authorList>
            <consortium name="Pastoral Greenhouse Gas Research Consortium"/>
            <person name="Kelly W.J."/>
            <person name="Leahy S.C."/>
            <person name="Perry R."/>
            <person name="Li D."/>
            <person name="Altermann E."/>
            <person name="Lambie S.C."/>
            <person name="Attwood G.T."/>
        </authorList>
    </citation>
    <scope>NUCLEOTIDE SEQUENCE [LARGE SCALE GENOMIC DNA]</scope>
    <source>
        <strain evidence="10">BRM9</strain>
    </source>
</reference>
<accession>A0A090I3N8</accession>
<keyword evidence="5 8" id="KW-0812">Transmembrane</keyword>
<dbReference type="PANTHER" id="PTHR30294:SF29">
    <property type="entry name" value="MULTIDRUG ABC TRANSPORTER PERMEASE YBHS-RELATED"/>
    <property type="match status" value="1"/>
</dbReference>
<evidence type="ECO:0000256" key="7">
    <source>
        <dbReference type="ARBA" id="ARBA00023136"/>
    </source>
</evidence>
<name>A0A090I3N8_METFO</name>
<dbReference type="Pfam" id="PF12698">
    <property type="entry name" value="ABC2_membrane_3"/>
    <property type="match status" value="1"/>
</dbReference>
<organism evidence="11">
    <name type="scientific">Methanobacterium formicicum</name>
    <dbReference type="NCBI Taxonomy" id="2162"/>
    <lineage>
        <taxon>Archaea</taxon>
        <taxon>Methanobacteriati</taxon>
        <taxon>Methanobacteriota</taxon>
        <taxon>Methanomada group</taxon>
        <taxon>Methanobacteria</taxon>
        <taxon>Methanobacteriales</taxon>
        <taxon>Methanobacteriaceae</taxon>
        <taxon>Methanobacterium</taxon>
    </lineage>
</organism>
<dbReference type="Proteomes" id="UP000029661">
    <property type="component" value="Chromosome"/>
</dbReference>
<evidence type="ECO:0000256" key="4">
    <source>
        <dbReference type="ARBA" id="ARBA00022475"/>
    </source>
</evidence>
<feature type="transmembrane region" description="Helical" evidence="8">
    <location>
        <begin position="235"/>
        <end position="254"/>
    </location>
</feature>
<dbReference type="PATRIC" id="fig|2162.10.peg.32"/>
<keyword evidence="6 8" id="KW-1133">Transmembrane helix</keyword>
<feature type="transmembrane region" description="Helical" evidence="8">
    <location>
        <begin position="201"/>
        <end position="223"/>
    </location>
</feature>